<organism evidence="4 5">
    <name type="scientific">Anaerostipes rhamnosivorans</name>
    <dbReference type="NCBI Taxonomy" id="1229621"/>
    <lineage>
        <taxon>Bacteria</taxon>
        <taxon>Bacillati</taxon>
        <taxon>Bacillota</taxon>
        <taxon>Clostridia</taxon>
        <taxon>Lachnospirales</taxon>
        <taxon>Lachnospiraceae</taxon>
        <taxon>Anaerostipes</taxon>
    </lineage>
</organism>
<feature type="transmembrane region" description="Helical" evidence="2">
    <location>
        <begin position="183"/>
        <end position="203"/>
    </location>
</feature>
<protein>
    <submittedName>
        <fullName evidence="4">Permease of the drug/metabolite transporter (DMT) superfamily</fullName>
    </submittedName>
</protein>
<feature type="transmembrane region" description="Helical" evidence="2">
    <location>
        <begin position="37"/>
        <end position="58"/>
    </location>
</feature>
<feature type="transmembrane region" description="Helical" evidence="2">
    <location>
        <begin position="100"/>
        <end position="118"/>
    </location>
</feature>
<dbReference type="InterPro" id="IPR000620">
    <property type="entry name" value="EamA_dom"/>
</dbReference>
<keyword evidence="5" id="KW-1185">Reference proteome</keyword>
<dbReference type="OrthoDB" id="9790852at2"/>
<evidence type="ECO:0000259" key="3">
    <source>
        <dbReference type="Pfam" id="PF00892"/>
    </source>
</evidence>
<keyword evidence="2" id="KW-1133">Transmembrane helix</keyword>
<comment type="similarity">
    <text evidence="1">Belongs to the EamA transporter family.</text>
</comment>
<evidence type="ECO:0000313" key="5">
    <source>
        <dbReference type="Proteomes" id="UP000298653"/>
    </source>
</evidence>
<gene>
    <name evidence="4" type="ORF">AR1Y2_0706</name>
</gene>
<dbReference type="GO" id="GO:0016020">
    <property type="term" value="C:membrane"/>
    <property type="evidence" value="ECO:0007669"/>
    <property type="project" value="InterPro"/>
</dbReference>
<feature type="domain" description="EamA" evidence="3">
    <location>
        <begin position="11"/>
        <end position="141"/>
    </location>
</feature>
<dbReference type="KEGG" id="arf:AR1Y2_0706"/>
<dbReference type="Pfam" id="PF00892">
    <property type="entry name" value="EamA"/>
    <property type="match status" value="2"/>
</dbReference>
<keyword evidence="2" id="KW-0472">Membrane</keyword>
<evidence type="ECO:0000313" key="4">
    <source>
        <dbReference type="EMBL" id="QCP34160.1"/>
    </source>
</evidence>
<feature type="transmembrane region" description="Helical" evidence="2">
    <location>
        <begin position="215"/>
        <end position="237"/>
    </location>
</feature>
<dbReference type="AlphaFoldDB" id="A0A4V1EFY1"/>
<feature type="transmembrane region" description="Helical" evidence="2">
    <location>
        <begin position="269"/>
        <end position="286"/>
    </location>
</feature>
<name>A0A4V1EFY1_9FIRM</name>
<feature type="transmembrane region" description="Helical" evidence="2">
    <location>
        <begin position="70"/>
        <end position="88"/>
    </location>
</feature>
<dbReference type="SUPFAM" id="SSF103481">
    <property type="entry name" value="Multidrug resistance efflux transporter EmrE"/>
    <property type="match status" value="2"/>
</dbReference>
<feature type="domain" description="EamA" evidence="3">
    <location>
        <begin position="153"/>
        <end position="286"/>
    </location>
</feature>
<feature type="transmembrane region" description="Helical" evidence="2">
    <location>
        <begin position="244"/>
        <end position="263"/>
    </location>
</feature>
<accession>A0A4V1EFY1</accession>
<keyword evidence="2" id="KW-0812">Transmembrane</keyword>
<reference evidence="4 5" key="1">
    <citation type="submission" date="2019-05" db="EMBL/GenBank/DDBJ databases">
        <title>Complete genome sequencing of Anaerostipes rhamnosivorans.</title>
        <authorList>
            <person name="Bui T.P.N."/>
            <person name="de Vos W.M."/>
        </authorList>
    </citation>
    <scope>NUCLEOTIDE SEQUENCE [LARGE SCALE GENOMIC DNA]</scope>
    <source>
        <strain evidence="4 5">1y2</strain>
    </source>
</reference>
<feature type="transmembrane region" description="Helical" evidence="2">
    <location>
        <begin position="12"/>
        <end position="31"/>
    </location>
</feature>
<dbReference type="EMBL" id="CP040058">
    <property type="protein sequence ID" value="QCP34160.1"/>
    <property type="molecule type" value="Genomic_DNA"/>
</dbReference>
<feature type="transmembrane region" description="Helical" evidence="2">
    <location>
        <begin position="148"/>
        <end position="171"/>
    </location>
</feature>
<dbReference type="InterPro" id="IPR037185">
    <property type="entry name" value="EmrE-like"/>
</dbReference>
<dbReference type="RefSeq" id="WP_137327735.1">
    <property type="nucleotide sequence ID" value="NZ_CP040058.1"/>
</dbReference>
<evidence type="ECO:0000256" key="1">
    <source>
        <dbReference type="ARBA" id="ARBA00007362"/>
    </source>
</evidence>
<evidence type="ECO:0000256" key="2">
    <source>
        <dbReference type="SAM" id="Phobius"/>
    </source>
</evidence>
<feature type="transmembrane region" description="Helical" evidence="2">
    <location>
        <begin position="125"/>
        <end position="142"/>
    </location>
</feature>
<proteinExistence type="inferred from homology"/>
<sequence length="301" mass="32397">MRFFEKHPMSMIVIGIIGISLSAIFVKYSSAPSSVTAAYRLFWTVLLMTPVVLGKKSYRKELRHTDRKTVWLCAVSGIFLALHFTFWFESLNHTTVASSTAIVCTEVIWVALGFTLFMKGSLSRTAVISIAVTLAGSLLIAFSDSSGAHGSLYGDILALAAAVFVAVYTLIGRIARTEMSTVSYTYIVYGFCSLSLLLILLVQRTSLFGHGKSPAVVGLLLSIFSTLLGHSIFSWCLKFFSPAFVSASKLCEPVVASVFAVFLFQELPAILQILGGLITIGGVLLYSKAEASEAKSAAGAD</sequence>
<dbReference type="PANTHER" id="PTHR22911:SF76">
    <property type="entry name" value="EAMA DOMAIN-CONTAINING PROTEIN"/>
    <property type="match status" value="1"/>
</dbReference>
<dbReference type="PANTHER" id="PTHR22911">
    <property type="entry name" value="ACYL-MALONYL CONDENSING ENZYME-RELATED"/>
    <property type="match status" value="1"/>
</dbReference>
<dbReference type="Proteomes" id="UP000298653">
    <property type="component" value="Chromosome"/>
</dbReference>